<dbReference type="Proteomes" id="UP001157961">
    <property type="component" value="Unassembled WGS sequence"/>
</dbReference>
<evidence type="ECO:0000256" key="1">
    <source>
        <dbReference type="SAM" id="SignalP"/>
    </source>
</evidence>
<comment type="caution">
    <text evidence="2">The sequence shown here is derived from an EMBL/GenBank/DDBJ whole genome shotgun (WGS) entry which is preliminary data.</text>
</comment>
<proteinExistence type="predicted"/>
<reference evidence="2 3" key="1">
    <citation type="submission" date="2017-05" db="EMBL/GenBank/DDBJ databases">
        <authorList>
            <person name="Varghese N."/>
            <person name="Submissions S."/>
        </authorList>
    </citation>
    <scope>NUCLEOTIDE SEQUENCE [LARGE SCALE GENOMIC DNA]</scope>
    <source>
        <strain evidence="2 3">DSM 29734</strain>
    </source>
</reference>
<accession>A0ABY1NM66</accession>
<feature type="signal peptide" evidence="1">
    <location>
        <begin position="1"/>
        <end position="20"/>
    </location>
</feature>
<feature type="chain" id="PRO_5046878630" description="DUF306 domain-containing protein" evidence="1">
    <location>
        <begin position="21"/>
        <end position="146"/>
    </location>
</feature>
<evidence type="ECO:0000313" key="2">
    <source>
        <dbReference type="EMBL" id="SMP13396.1"/>
    </source>
</evidence>
<organism evidence="2 3">
    <name type="scientific">Shimia sagamensis</name>
    <dbReference type="NCBI Taxonomy" id="1566352"/>
    <lineage>
        <taxon>Bacteria</taxon>
        <taxon>Pseudomonadati</taxon>
        <taxon>Pseudomonadota</taxon>
        <taxon>Alphaproteobacteria</taxon>
        <taxon>Rhodobacterales</taxon>
        <taxon>Roseobacteraceae</taxon>
    </lineage>
</organism>
<sequence length="146" mass="15680">MKAVFTAAALVLSTAPWASAQSILGTWTCARSTADNDAVSNVTFSENGRLDALVNIDFLGLDQVVAAQARYRSDFQLDDGLLSDTPVSAYVSKLTIDGQDARRSEHAETLRQALLEGSDASAKVTFTSENYMILSADKAPINCVRM</sequence>
<keyword evidence="1" id="KW-0732">Signal</keyword>
<evidence type="ECO:0000313" key="3">
    <source>
        <dbReference type="Proteomes" id="UP001157961"/>
    </source>
</evidence>
<name>A0ABY1NM66_9RHOB</name>
<dbReference type="RefSeq" id="WP_283425226.1">
    <property type="nucleotide sequence ID" value="NZ_FXTY01000002.1"/>
</dbReference>
<keyword evidence="3" id="KW-1185">Reference proteome</keyword>
<gene>
    <name evidence="2" type="ORF">SAMN06265373_102491</name>
</gene>
<evidence type="ECO:0008006" key="4">
    <source>
        <dbReference type="Google" id="ProtNLM"/>
    </source>
</evidence>
<dbReference type="EMBL" id="FXTY01000002">
    <property type="protein sequence ID" value="SMP13396.1"/>
    <property type="molecule type" value="Genomic_DNA"/>
</dbReference>
<protein>
    <recommendedName>
        <fullName evidence="4">DUF306 domain-containing protein</fullName>
    </recommendedName>
</protein>